<evidence type="ECO:0000313" key="1">
    <source>
        <dbReference type="EMBL" id="KAJ1096514.1"/>
    </source>
</evidence>
<accession>A0AAV7M1P5</accession>
<reference evidence="1" key="1">
    <citation type="journal article" date="2022" name="bioRxiv">
        <title>Sequencing and chromosome-scale assembly of the giantPleurodeles waltlgenome.</title>
        <authorList>
            <person name="Brown T."/>
            <person name="Elewa A."/>
            <person name="Iarovenko S."/>
            <person name="Subramanian E."/>
            <person name="Araus A.J."/>
            <person name="Petzold A."/>
            <person name="Susuki M."/>
            <person name="Suzuki K.-i.T."/>
            <person name="Hayashi T."/>
            <person name="Toyoda A."/>
            <person name="Oliveira C."/>
            <person name="Osipova E."/>
            <person name="Leigh N.D."/>
            <person name="Simon A."/>
            <person name="Yun M.H."/>
        </authorList>
    </citation>
    <scope>NUCLEOTIDE SEQUENCE</scope>
    <source>
        <strain evidence="1">20211129_DDA</strain>
        <tissue evidence="1">Liver</tissue>
    </source>
</reference>
<evidence type="ECO:0000313" key="2">
    <source>
        <dbReference type="Proteomes" id="UP001066276"/>
    </source>
</evidence>
<keyword evidence="2" id="KW-1185">Reference proteome</keyword>
<dbReference type="AlphaFoldDB" id="A0AAV7M1P5"/>
<protein>
    <submittedName>
        <fullName evidence="1">Uncharacterized protein</fullName>
    </submittedName>
</protein>
<dbReference type="Proteomes" id="UP001066276">
    <property type="component" value="Chromosome 10"/>
</dbReference>
<sequence>HPRLLSFLMLTETARRAGTVNAVEYFRRAGPRERSAEDACGRHGAKRGARLKCDEGRAIRETRKSDYL</sequence>
<organism evidence="1 2">
    <name type="scientific">Pleurodeles waltl</name>
    <name type="common">Iberian ribbed newt</name>
    <dbReference type="NCBI Taxonomy" id="8319"/>
    <lineage>
        <taxon>Eukaryota</taxon>
        <taxon>Metazoa</taxon>
        <taxon>Chordata</taxon>
        <taxon>Craniata</taxon>
        <taxon>Vertebrata</taxon>
        <taxon>Euteleostomi</taxon>
        <taxon>Amphibia</taxon>
        <taxon>Batrachia</taxon>
        <taxon>Caudata</taxon>
        <taxon>Salamandroidea</taxon>
        <taxon>Salamandridae</taxon>
        <taxon>Pleurodelinae</taxon>
        <taxon>Pleurodeles</taxon>
    </lineage>
</organism>
<feature type="non-terminal residue" evidence="1">
    <location>
        <position position="1"/>
    </location>
</feature>
<gene>
    <name evidence="1" type="ORF">NDU88_001653</name>
</gene>
<name>A0AAV7M1P5_PLEWA</name>
<proteinExistence type="predicted"/>
<dbReference type="EMBL" id="JANPWB010000014">
    <property type="protein sequence ID" value="KAJ1096514.1"/>
    <property type="molecule type" value="Genomic_DNA"/>
</dbReference>
<comment type="caution">
    <text evidence="1">The sequence shown here is derived from an EMBL/GenBank/DDBJ whole genome shotgun (WGS) entry which is preliminary data.</text>
</comment>